<evidence type="ECO:0000256" key="3">
    <source>
        <dbReference type="ARBA" id="ARBA00022989"/>
    </source>
</evidence>
<dbReference type="Proteomes" id="UP000222824">
    <property type="component" value="Unassembled WGS sequence"/>
</dbReference>
<feature type="compositionally biased region" description="Low complexity" evidence="5">
    <location>
        <begin position="72"/>
        <end position="88"/>
    </location>
</feature>
<accession>A0A2G1WG80</accession>
<feature type="region of interest" description="Disordered" evidence="5">
    <location>
        <begin position="1"/>
        <end position="108"/>
    </location>
</feature>
<sequence length="425" mass="41749">MRNTRDPPSTTIDGTDESYRAEPPLDAESTGGTAIDGGAAAGSAPTDGAAVGSVPDDAPSETDPARPAGSIATADPTPAPDAVATRTAESTAIGATESPAPTETESVEAGATGAGFDLLQSLVALASGSPFVAAIAAVETVIATVLLGVPHSPAPIVVGLVTFAVYTVDHVTDAAADARSTPERARIARRYGDQLMIVAAVTYGLAVALATLGGPLALGVALLPGAFWIAYASDWLPNVGRTVRSIASEGGITTGVRLPRLKEVPVVGSAVVAAGWAIAVTLLPLAFAGSAVPGSGPLGAAPLEPVVAVAFAYFFLRSFVDAELPNVRDVEADAAAGVSTLPIALGVPWTRRVLYGIDLLTAATLATATAAGVLAAGVAAALGVGVAVSLGVTALAGRVDDAAVLGVAPDCSYLVVGGALVVAAA</sequence>
<evidence type="ECO:0000256" key="5">
    <source>
        <dbReference type="SAM" id="MobiDB-lite"/>
    </source>
</evidence>
<dbReference type="InterPro" id="IPR000537">
    <property type="entry name" value="UbiA_prenyltransferase"/>
</dbReference>
<feature type="transmembrane region" description="Helical" evidence="6">
    <location>
        <begin position="191"/>
        <end position="210"/>
    </location>
</feature>
<feature type="transmembrane region" description="Helical" evidence="6">
    <location>
        <begin position="402"/>
        <end position="424"/>
    </location>
</feature>
<evidence type="ECO:0000256" key="2">
    <source>
        <dbReference type="ARBA" id="ARBA00022692"/>
    </source>
</evidence>
<feature type="transmembrane region" description="Helical" evidence="6">
    <location>
        <begin position="266"/>
        <end position="287"/>
    </location>
</feature>
<dbReference type="GO" id="GO:0005886">
    <property type="term" value="C:plasma membrane"/>
    <property type="evidence" value="ECO:0007669"/>
    <property type="project" value="UniProtKB-SubCell"/>
</dbReference>
<dbReference type="GO" id="GO:0016765">
    <property type="term" value="F:transferase activity, transferring alkyl or aryl (other than methyl) groups"/>
    <property type="evidence" value="ECO:0007669"/>
    <property type="project" value="InterPro"/>
</dbReference>
<evidence type="ECO:0000313" key="7">
    <source>
        <dbReference type="EMBL" id="PHQ37869.1"/>
    </source>
</evidence>
<feature type="transmembrane region" description="Helical" evidence="6">
    <location>
        <begin position="359"/>
        <end position="390"/>
    </location>
</feature>
<feature type="compositionally biased region" description="Low complexity" evidence="5">
    <location>
        <begin position="29"/>
        <end position="50"/>
    </location>
</feature>
<name>A0A2G1WG80_9EURY</name>
<dbReference type="RefSeq" id="WP_099256369.1">
    <property type="nucleotide sequence ID" value="NZ_NHOA01000139.1"/>
</dbReference>
<dbReference type="Pfam" id="PF01040">
    <property type="entry name" value="UbiA"/>
    <property type="match status" value="1"/>
</dbReference>
<gene>
    <name evidence="7" type="ORF">DJ69_14985</name>
</gene>
<keyword evidence="4 6" id="KW-0472">Membrane</keyword>
<organism evidence="7 8">
    <name type="scientific">Halorubrum persicum</name>
    <dbReference type="NCBI Taxonomy" id="1383844"/>
    <lineage>
        <taxon>Archaea</taxon>
        <taxon>Methanobacteriati</taxon>
        <taxon>Methanobacteriota</taxon>
        <taxon>Stenosarchaea group</taxon>
        <taxon>Halobacteria</taxon>
        <taxon>Halobacteriales</taxon>
        <taxon>Haloferacaceae</taxon>
        <taxon>Halorubrum</taxon>
    </lineage>
</organism>
<keyword evidence="2 6" id="KW-0812">Transmembrane</keyword>
<evidence type="ECO:0000313" key="8">
    <source>
        <dbReference type="Proteomes" id="UP000222824"/>
    </source>
</evidence>
<evidence type="ECO:0000256" key="1">
    <source>
        <dbReference type="ARBA" id="ARBA00004651"/>
    </source>
</evidence>
<feature type="transmembrane region" description="Helical" evidence="6">
    <location>
        <begin position="299"/>
        <end position="316"/>
    </location>
</feature>
<protein>
    <recommendedName>
        <fullName evidence="9">4-hydroxybenzoate polyprenyltransferase</fullName>
    </recommendedName>
</protein>
<evidence type="ECO:0000256" key="4">
    <source>
        <dbReference type="ARBA" id="ARBA00023136"/>
    </source>
</evidence>
<dbReference type="OrthoDB" id="293340at2157"/>
<dbReference type="AlphaFoldDB" id="A0A2G1WG80"/>
<proteinExistence type="predicted"/>
<evidence type="ECO:0000256" key="6">
    <source>
        <dbReference type="SAM" id="Phobius"/>
    </source>
</evidence>
<keyword evidence="3 6" id="KW-1133">Transmembrane helix</keyword>
<comment type="caution">
    <text evidence="7">The sequence shown here is derived from an EMBL/GenBank/DDBJ whole genome shotgun (WGS) entry which is preliminary data.</text>
</comment>
<feature type="compositionally biased region" description="Polar residues" evidence="5">
    <location>
        <begin position="1"/>
        <end position="13"/>
    </location>
</feature>
<comment type="subcellular location">
    <subcellularLocation>
        <location evidence="1">Cell membrane</location>
        <topology evidence="1">Multi-pass membrane protein</topology>
    </subcellularLocation>
</comment>
<dbReference type="EMBL" id="NHOA01000139">
    <property type="protein sequence ID" value="PHQ37869.1"/>
    <property type="molecule type" value="Genomic_DNA"/>
</dbReference>
<reference evidence="7 8" key="1">
    <citation type="journal article" date="2014" name="Front. Microbiol.">
        <title>Population and genomic analysis of the genus Halorubrum.</title>
        <authorList>
            <person name="Fullmer M.S."/>
            <person name="Soucy S.M."/>
            <person name="Swithers K.S."/>
            <person name="Makkay A.M."/>
            <person name="Wheeler R."/>
            <person name="Ventosa A."/>
            <person name="Gogarten J.P."/>
            <person name="Papke R.T."/>
        </authorList>
    </citation>
    <scope>NUCLEOTIDE SEQUENCE [LARGE SCALE GENOMIC DNA]</scope>
    <source>
        <strain evidence="7 8">C49</strain>
    </source>
</reference>
<evidence type="ECO:0008006" key="9">
    <source>
        <dbReference type="Google" id="ProtNLM"/>
    </source>
</evidence>
<feature type="transmembrane region" description="Helical" evidence="6">
    <location>
        <begin position="216"/>
        <end position="236"/>
    </location>
</feature>
<keyword evidence="8" id="KW-1185">Reference proteome</keyword>